<keyword evidence="3" id="KW-1185">Reference proteome</keyword>
<dbReference type="KEGG" id="faa:HMPREF0389_01367"/>
<dbReference type="OrthoDB" id="9809781at2"/>
<evidence type="ECO:0000313" key="2">
    <source>
        <dbReference type="EMBL" id="EFE27736.1"/>
    </source>
</evidence>
<reference evidence="3" key="1">
    <citation type="submission" date="2010-12" db="EMBL/GenBank/DDBJ databases">
        <title>The genome sequence of Filifactor alocis strain ATCC 35896.</title>
        <authorList>
            <consortium name="The Broad Institute Genome Sequencing Platform"/>
            <person name="Ward D."/>
            <person name="Earl A."/>
            <person name="Feldgarden M."/>
            <person name="Young S.K."/>
            <person name="Gargeya S."/>
            <person name="Zeng Q."/>
            <person name="Alvarado L."/>
            <person name="Berlin A."/>
            <person name="Bochicchio J."/>
            <person name="Chapman S.B."/>
            <person name="Chen Z."/>
            <person name="Freedman E."/>
            <person name="Gellesch M."/>
            <person name="Goldberg J."/>
            <person name="Griggs A."/>
            <person name="Gujja S."/>
            <person name="Heilman E."/>
            <person name="Heiman D."/>
            <person name="Howarth C."/>
            <person name="Mehta T."/>
            <person name="Neiman D."/>
            <person name="Pearson M."/>
            <person name="Roberts A."/>
            <person name="Saif S."/>
            <person name="Shea T."/>
            <person name="Shenoy N."/>
            <person name="Sisk P."/>
            <person name="Stolte C."/>
            <person name="Sykes S."/>
            <person name="White J."/>
            <person name="Yandava C."/>
            <person name="Izard J."/>
            <person name="Blanton J.M."/>
            <person name="Baranova O.V."/>
            <person name="Tanner A.C."/>
            <person name="Dewhirst F.E."/>
            <person name="Haas B."/>
            <person name="Nusbaum C."/>
            <person name="Birren B."/>
        </authorList>
    </citation>
    <scope>NUCLEOTIDE SEQUENCE [LARGE SCALE GENOMIC DNA]</scope>
    <source>
        <strain evidence="3">ATCC 35896 / D40 B5</strain>
    </source>
</reference>
<proteinExistence type="predicted"/>
<dbReference type="PATRIC" id="fig|546269.5.peg.989"/>
<dbReference type="EMBL" id="CP002390">
    <property type="protein sequence ID" value="EFE27736.1"/>
    <property type="molecule type" value="Genomic_DNA"/>
</dbReference>
<dbReference type="Proteomes" id="UP000007468">
    <property type="component" value="Chromosome"/>
</dbReference>
<feature type="domain" description="Phosphodiester glycosidase" evidence="1">
    <location>
        <begin position="203"/>
        <end position="368"/>
    </location>
</feature>
<gene>
    <name evidence="2" type="ordered locus">HMPREF0389_01367</name>
</gene>
<sequence>MNWIKKLGCLCAAVILATGIETISSYAIMDREVYEIPLGQGMTLKKINEVYDSGVQKINIVTADLNNPNIKLDLLFNKNGIAKRGKLSSMVQQENNVVAAMNADFFSMTGSGFSIGAMVKDGKQLSTPHYQPNIFGTVLVDGNQKVAIQYIKSGTYLNNTTKGMTTVANSINKQNGAGKGVIVYTSEYRPTTLGVNGTRPNLVEVIVKQGTVIDVRIAQPATYIPTDGYAIISDTASGRDLAQRFSVGDSIELKTEITMNYPDTKMAVGGGSLLIKDGVATTISKKVSGKSQRSALAVTSDNKVLFVTVDGRGMDGAIGMTEAQLQQFLLSQNVKDAIVFDGGGSTELIVDSKVENKISGERAVINGVSLKNIAPKGNPTTIKIVPLAGLFVQGEKIPVAIKVFDENDNMLSSASVSVSTQGVSGNYDGRNMTFTGGGIGQIVAQSGGASSSMAVEVIGTNPNDPRKTANLQSPTFAMVTDTYSQQGDIATQAISAKLQQELAQIPSVVMLGNRDSSLSSKVNTVSFANGQVQTVGNTSFLLMNGSNGSLSGQWDIIQQALNQPTTNLVICMNSKLQVSGNSFDIFRKTVHQASKTKNIYIVEKKGEFSSYQEGNISRISVKDLNASGSQLSDIKYLVFQENNGVLQYEFKSLFQ</sequence>
<evidence type="ECO:0000313" key="3">
    <source>
        <dbReference type="Proteomes" id="UP000007468"/>
    </source>
</evidence>
<evidence type="ECO:0000259" key="1">
    <source>
        <dbReference type="Pfam" id="PF09992"/>
    </source>
</evidence>
<dbReference type="STRING" id="546269.HMPREF0389_01367"/>
<dbReference type="InterPro" id="IPR018711">
    <property type="entry name" value="NAGPA"/>
</dbReference>
<organism evidence="2 3">
    <name type="scientific">Filifactor alocis (strain ATCC 35896 / CCUG 47790 / D40 B5)</name>
    <name type="common">Fusobacterium alocis</name>
    <dbReference type="NCBI Taxonomy" id="546269"/>
    <lineage>
        <taxon>Bacteria</taxon>
        <taxon>Bacillati</taxon>
        <taxon>Bacillota</taxon>
        <taxon>Clostridia</taxon>
        <taxon>Peptostreptococcales</taxon>
        <taxon>Filifactoraceae</taxon>
        <taxon>Filifactor</taxon>
    </lineage>
</organism>
<protein>
    <recommendedName>
        <fullName evidence="1">Phosphodiester glycosidase domain-containing protein</fullName>
    </recommendedName>
</protein>
<dbReference type="PANTHER" id="PTHR40446:SF2">
    <property type="entry name" value="N-ACETYLGLUCOSAMINE-1-PHOSPHODIESTER ALPHA-N-ACETYLGLUCOSAMINIDASE"/>
    <property type="match status" value="1"/>
</dbReference>
<dbReference type="eggNOG" id="COG4632">
    <property type="taxonomic scope" value="Bacteria"/>
</dbReference>
<dbReference type="RefSeq" id="WP_014262572.1">
    <property type="nucleotide sequence ID" value="NC_016630.1"/>
</dbReference>
<dbReference type="AlphaFoldDB" id="D6GTC9"/>
<accession>D6GTC9</accession>
<dbReference type="Pfam" id="PF09992">
    <property type="entry name" value="NAGPA"/>
    <property type="match status" value="1"/>
</dbReference>
<dbReference type="PANTHER" id="PTHR40446">
    <property type="entry name" value="N-ACETYLGLUCOSAMINE-1-PHOSPHODIESTER ALPHA-N-ACETYLGLUCOSAMINIDASE"/>
    <property type="match status" value="1"/>
</dbReference>
<name>D6GTC9_FILAD</name>